<proteinExistence type="predicted"/>
<dbReference type="InterPro" id="IPR046146">
    <property type="entry name" value="DUF6148"/>
</dbReference>
<evidence type="ECO:0000313" key="1">
    <source>
        <dbReference type="EMBL" id="MBP1926857.1"/>
    </source>
</evidence>
<keyword evidence="2" id="KW-1185">Reference proteome</keyword>
<protein>
    <submittedName>
        <fullName evidence="1">Uncharacterized protein</fullName>
    </submittedName>
</protein>
<organism evidence="1 2">
    <name type="scientific">Sedimentibacter acidaminivorans</name>
    <dbReference type="NCBI Taxonomy" id="913099"/>
    <lineage>
        <taxon>Bacteria</taxon>
        <taxon>Bacillati</taxon>
        <taxon>Bacillota</taxon>
        <taxon>Tissierellia</taxon>
        <taxon>Sedimentibacter</taxon>
    </lineage>
</organism>
<reference evidence="1 2" key="1">
    <citation type="submission" date="2021-03" db="EMBL/GenBank/DDBJ databases">
        <title>Genomic Encyclopedia of Type Strains, Phase IV (KMG-IV): sequencing the most valuable type-strain genomes for metagenomic binning, comparative biology and taxonomic classification.</title>
        <authorList>
            <person name="Goeker M."/>
        </authorList>
    </citation>
    <scope>NUCLEOTIDE SEQUENCE [LARGE SCALE GENOMIC DNA]</scope>
    <source>
        <strain evidence="1 2">DSM 24004</strain>
    </source>
</reference>
<dbReference type="EMBL" id="JAGGKS010000008">
    <property type="protein sequence ID" value="MBP1926857.1"/>
    <property type="molecule type" value="Genomic_DNA"/>
</dbReference>
<name>A0ABS4GGN4_9FIRM</name>
<comment type="caution">
    <text evidence="1">The sequence shown here is derived from an EMBL/GenBank/DDBJ whole genome shotgun (WGS) entry which is preliminary data.</text>
</comment>
<dbReference type="RefSeq" id="WP_209512575.1">
    <property type="nucleotide sequence ID" value="NZ_JAGGKS010000008.1"/>
</dbReference>
<dbReference type="Pfam" id="PF19645">
    <property type="entry name" value="DUF6148"/>
    <property type="match status" value="1"/>
</dbReference>
<dbReference type="Proteomes" id="UP001519342">
    <property type="component" value="Unassembled WGS sequence"/>
</dbReference>
<evidence type="ECO:0000313" key="2">
    <source>
        <dbReference type="Proteomes" id="UP001519342"/>
    </source>
</evidence>
<accession>A0ABS4GGN4</accession>
<sequence length="88" mass="10551">MDNQIPNKPTALEEYKEAKKHYDAWNEAELSVINGQSYQIGSQRLDRANLYQIREQLKYWRKEMNKYEEKVRGKSTNIRVSRITPVDF</sequence>
<gene>
    <name evidence="1" type="ORF">J2Z76_002727</name>
</gene>